<protein>
    <submittedName>
        <fullName evidence="3">GAF sensor protein</fullName>
    </submittedName>
</protein>
<feature type="domain" description="PAS" evidence="2">
    <location>
        <begin position="29"/>
        <end position="67"/>
    </location>
</feature>
<dbReference type="EMBL" id="AOUO01000280">
    <property type="protein sequence ID" value="EOD66715.1"/>
    <property type="molecule type" value="Genomic_DNA"/>
</dbReference>
<accession>R1HT12</accession>
<comment type="caution">
    <text evidence="3">The sequence shown here is derived from an EMBL/GenBank/DDBJ whole genome shotgun (WGS) entry which is preliminary data.</text>
</comment>
<proteinExistence type="predicted"/>
<dbReference type="Proteomes" id="UP000014139">
    <property type="component" value="Unassembled WGS sequence"/>
</dbReference>
<feature type="region of interest" description="Disordered" evidence="1">
    <location>
        <begin position="1"/>
        <end position="25"/>
    </location>
</feature>
<dbReference type="eggNOG" id="COG2208">
    <property type="taxonomic scope" value="Bacteria"/>
</dbReference>
<dbReference type="OrthoDB" id="5241041at2"/>
<dbReference type="Pfam" id="PF13188">
    <property type="entry name" value="PAS_8"/>
    <property type="match status" value="1"/>
</dbReference>
<evidence type="ECO:0000256" key="1">
    <source>
        <dbReference type="SAM" id="MobiDB-lite"/>
    </source>
</evidence>
<dbReference type="AlphaFoldDB" id="R1HT12"/>
<reference evidence="3 4" key="1">
    <citation type="submission" date="2013-02" db="EMBL/GenBank/DDBJ databases">
        <title>Draft genome sequence of Amycolatopsis vancoresmycina strain DSM 44592T.</title>
        <authorList>
            <person name="Kumar S."/>
            <person name="Kaur N."/>
            <person name="Kaur C."/>
            <person name="Raghava G.P.S."/>
            <person name="Mayilraj S."/>
        </authorList>
    </citation>
    <scope>NUCLEOTIDE SEQUENCE [LARGE SCALE GENOMIC DNA]</scope>
    <source>
        <strain evidence="3 4">DSM 44592</strain>
    </source>
</reference>
<evidence type="ECO:0000259" key="2">
    <source>
        <dbReference type="Pfam" id="PF13188"/>
    </source>
</evidence>
<dbReference type="RefSeq" id="WP_003089054.1">
    <property type="nucleotide sequence ID" value="NZ_AOUO01000280.1"/>
</dbReference>
<evidence type="ECO:0000313" key="3">
    <source>
        <dbReference type="EMBL" id="EOD66715.1"/>
    </source>
</evidence>
<name>R1HT12_9PSEU</name>
<feature type="non-terminal residue" evidence="3">
    <location>
        <position position="130"/>
    </location>
</feature>
<dbReference type="InterPro" id="IPR000014">
    <property type="entry name" value="PAS"/>
</dbReference>
<keyword evidence="4" id="KW-1185">Reference proteome</keyword>
<gene>
    <name evidence="3" type="ORF">H480_20095</name>
</gene>
<organism evidence="3 4">
    <name type="scientific">Amycolatopsis vancoresmycina DSM 44592</name>
    <dbReference type="NCBI Taxonomy" id="1292037"/>
    <lineage>
        <taxon>Bacteria</taxon>
        <taxon>Bacillati</taxon>
        <taxon>Actinomycetota</taxon>
        <taxon>Actinomycetes</taxon>
        <taxon>Pseudonocardiales</taxon>
        <taxon>Pseudonocardiaceae</taxon>
        <taxon>Amycolatopsis</taxon>
    </lineage>
</organism>
<evidence type="ECO:0000313" key="4">
    <source>
        <dbReference type="Proteomes" id="UP000014139"/>
    </source>
</evidence>
<sequence>MVSRPAPASTALPPMPGDGGPPGIDAFARAALEDVRDAVFLQDTAGVVRWANPAARALAGDAGPQLHSSTEMSGHVELAGHRRPARIRALPGGWHAWTVSAEDVPQRHVGEFLAEAGPRLAAARGRHGTA</sequence>